<sequence>MAKTVEEQLEETLNSINTVEQNGQRYTIKDRELWRADLRQLDQRAQRLEKQAARAKRGGIRTQRVIPL</sequence>
<name>A0A562QTS5_9BRAD</name>
<keyword evidence="1" id="KW-0175">Coiled coil</keyword>
<proteinExistence type="predicted"/>
<dbReference type="AlphaFoldDB" id="A0A562QTS5"/>
<evidence type="ECO:0000313" key="3">
    <source>
        <dbReference type="Proteomes" id="UP000316291"/>
    </source>
</evidence>
<dbReference type="Proteomes" id="UP000316291">
    <property type="component" value="Unassembled WGS sequence"/>
</dbReference>
<evidence type="ECO:0000256" key="1">
    <source>
        <dbReference type="SAM" id="Coils"/>
    </source>
</evidence>
<keyword evidence="3" id="KW-1185">Reference proteome</keyword>
<organism evidence="2 3">
    <name type="scientific">Bradyrhizobium huanghuaihaiense</name>
    <dbReference type="NCBI Taxonomy" id="990078"/>
    <lineage>
        <taxon>Bacteria</taxon>
        <taxon>Pseudomonadati</taxon>
        <taxon>Pseudomonadota</taxon>
        <taxon>Alphaproteobacteria</taxon>
        <taxon>Hyphomicrobiales</taxon>
        <taxon>Nitrobacteraceae</taxon>
        <taxon>Bradyrhizobium</taxon>
    </lineage>
</organism>
<protein>
    <recommendedName>
        <fullName evidence="4">GpW protein</fullName>
    </recommendedName>
</protein>
<comment type="caution">
    <text evidence="2">The sequence shown here is derived from an EMBL/GenBank/DDBJ whole genome shotgun (WGS) entry which is preliminary data.</text>
</comment>
<accession>A0A562QTS5</accession>
<gene>
    <name evidence="2" type="ORF">IQ16_07951</name>
</gene>
<feature type="coiled-coil region" evidence="1">
    <location>
        <begin position="2"/>
        <end position="58"/>
    </location>
</feature>
<evidence type="ECO:0000313" key="2">
    <source>
        <dbReference type="EMBL" id="TWI59496.1"/>
    </source>
</evidence>
<dbReference type="OrthoDB" id="8243172at2"/>
<dbReference type="EMBL" id="VLLA01000039">
    <property type="protein sequence ID" value="TWI59496.1"/>
    <property type="molecule type" value="Genomic_DNA"/>
</dbReference>
<dbReference type="RefSeq" id="WP_028181390.1">
    <property type="nucleotide sequence ID" value="NZ_VLLA01000039.1"/>
</dbReference>
<reference evidence="2 3" key="1">
    <citation type="journal article" date="2015" name="Stand. Genomic Sci.">
        <title>Genomic Encyclopedia of Bacterial and Archaeal Type Strains, Phase III: the genomes of soil and plant-associated and newly described type strains.</title>
        <authorList>
            <person name="Whitman W.B."/>
            <person name="Woyke T."/>
            <person name="Klenk H.P."/>
            <person name="Zhou Y."/>
            <person name="Lilburn T.G."/>
            <person name="Beck B.J."/>
            <person name="De Vos P."/>
            <person name="Vandamme P."/>
            <person name="Eisen J.A."/>
            <person name="Garrity G."/>
            <person name="Hugenholtz P."/>
            <person name="Kyrpides N.C."/>
        </authorList>
    </citation>
    <scope>NUCLEOTIDE SEQUENCE [LARGE SCALE GENOMIC DNA]</scope>
    <source>
        <strain evidence="2 3">CGMCC 1.10948</strain>
    </source>
</reference>
<evidence type="ECO:0008006" key="4">
    <source>
        <dbReference type="Google" id="ProtNLM"/>
    </source>
</evidence>